<dbReference type="Proteomes" id="UP000799757">
    <property type="component" value="Unassembled WGS sequence"/>
</dbReference>
<organism evidence="2 3">
    <name type="scientific">Melanomma pulvis-pyrius CBS 109.77</name>
    <dbReference type="NCBI Taxonomy" id="1314802"/>
    <lineage>
        <taxon>Eukaryota</taxon>
        <taxon>Fungi</taxon>
        <taxon>Dikarya</taxon>
        <taxon>Ascomycota</taxon>
        <taxon>Pezizomycotina</taxon>
        <taxon>Dothideomycetes</taxon>
        <taxon>Pleosporomycetidae</taxon>
        <taxon>Pleosporales</taxon>
        <taxon>Melanommataceae</taxon>
        <taxon>Melanomma</taxon>
    </lineage>
</organism>
<dbReference type="PANTHER" id="PTHR35606">
    <property type="entry name" value="CELLULOSE-BINDING FAMILY II PROTEIN"/>
    <property type="match status" value="1"/>
</dbReference>
<evidence type="ECO:0000256" key="1">
    <source>
        <dbReference type="SAM" id="SignalP"/>
    </source>
</evidence>
<accession>A0A6A6XA19</accession>
<keyword evidence="1" id="KW-0732">Signal</keyword>
<dbReference type="PANTHER" id="PTHR35606:SF4">
    <property type="entry name" value="CELLULOSE-BINDING FAMILY II PROTEIN"/>
    <property type="match status" value="1"/>
</dbReference>
<evidence type="ECO:0000313" key="3">
    <source>
        <dbReference type="Proteomes" id="UP000799757"/>
    </source>
</evidence>
<sequence>MKSIIALSAILSTGLAATIPSNAHSQIHKRAPVCSFEDHTFNDKNAWTTTSDVSKRDLGQTTWNPPSNLVTPLKQVWDHEIKTYSNPLGFKNYGYDQVIDGKGKINYCVRWEGTATVTAAQRAKVETAIRRQFSKWIAILAGFEKFPYKTVDVNVVGWAVKNKSQLQGDTSGIQVYTTTDSEGIPECDPKCGRFFHQNNDYSQCAAGEARHYDQSLWLTPGFEGGAGGDWGQRVGQDYFMQNLDTDNIHIVLHELGHTFALDDFYDWTPTGVTNFIMLAGSAMEITEFDAWMARDWWRNLKSRYNL</sequence>
<gene>
    <name evidence="2" type="ORF">K505DRAFT_245857</name>
</gene>
<feature type="chain" id="PRO_5025477172" description="Cellulose-binding family II protein" evidence="1">
    <location>
        <begin position="17"/>
        <end position="306"/>
    </location>
</feature>
<dbReference type="OrthoDB" id="94998at2759"/>
<dbReference type="AlphaFoldDB" id="A0A6A6XA19"/>
<dbReference type="EMBL" id="MU001954">
    <property type="protein sequence ID" value="KAF2792795.1"/>
    <property type="molecule type" value="Genomic_DNA"/>
</dbReference>
<feature type="signal peptide" evidence="1">
    <location>
        <begin position="1"/>
        <end position="16"/>
    </location>
</feature>
<evidence type="ECO:0000313" key="2">
    <source>
        <dbReference type="EMBL" id="KAF2792795.1"/>
    </source>
</evidence>
<proteinExistence type="predicted"/>
<reference evidence="2" key="1">
    <citation type="journal article" date="2020" name="Stud. Mycol.">
        <title>101 Dothideomycetes genomes: a test case for predicting lifestyles and emergence of pathogens.</title>
        <authorList>
            <person name="Haridas S."/>
            <person name="Albert R."/>
            <person name="Binder M."/>
            <person name="Bloem J."/>
            <person name="Labutti K."/>
            <person name="Salamov A."/>
            <person name="Andreopoulos B."/>
            <person name="Baker S."/>
            <person name="Barry K."/>
            <person name="Bills G."/>
            <person name="Bluhm B."/>
            <person name="Cannon C."/>
            <person name="Castanera R."/>
            <person name="Culley D."/>
            <person name="Daum C."/>
            <person name="Ezra D."/>
            <person name="Gonzalez J."/>
            <person name="Henrissat B."/>
            <person name="Kuo A."/>
            <person name="Liang C."/>
            <person name="Lipzen A."/>
            <person name="Lutzoni F."/>
            <person name="Magnuson J."/>
            <person name="Mondo S."/>
            <person name="Nolan M."/>
            <person name="Ohm R."/>
            <person name="Pangilinan J."/>
            <person name="Park H.-J."/>
            <person name="Ramirez L."/>
            <person name="Alfaro M."/>
            <person name="Sun H."/>
            <person name="Tritt A."/>
            <person name="Yoshinaga Y."/>
            <person name="Zwiers L.-H."/>
            <person name="Turgeon B."/>
            <person name="Goodwin S."/>
            <person name="Spatafora J."/>
            <person name="Crous P."/>
            <person name="Grigoriev I."/>
        </authorList>
    </citation>
    <scope>NUCLEOTIDE SEQUENCE</scope>
    <source>
        <strain evidence="2">CBS 109.77</strain>
    </source>
</reference>
<evidence type="ECO:0008006" key="4">
    <source>
        <dbReference type="Google" id="ProtNLM"/>
    </source>
</evidence>
<name>A0A6A6XA19_9PLEO</name>
<protein>
    <recommendedName>
        <fullName evidence="4">Cellulose-binding family II protein</fullName>
    </recommendedName>
</protein>
<keyword evidence="3" id="KW-1185">Reference proteome</keyword>
<dbReference type="SUPFAM" id="SSF55486">
    <property type="entry name" value="Metalloproteases ('zincins'), catalytic domain"/>
    <property type="match status" value="1"/>
</dbReference>